<dbReference type="OMA" id="PTATGDH"/>
<reference evidence="3 4" key="2">
    <citation type="journal article" date="2008" name="Nature">
        <title>The Phaeodactylum genome reveals the evolutionary history of diatom genomes.</title>
        <authorList>
            <person name="Bowler C."/>
            <person name="Allen A.E."/>
            <person name="Badger J.H."/>
            <person name="Grimwood J."/>
            <person name="Jabbari K."/>
            <person name="Kuo A."/>
            <person name="Maheswari U."/>
            <person name="Martens C."/>
            <person name="Maumus F."/>
            <person name="Otillar R.P."/>
            <person name="Rayko E."/>
            <person name="Salamov A."/>
            <person name="Vandepoele K."/>
            <person name="Beszteri B."/>
            <person name="Gruber A."/>
            <person name="Heijde M."/>
            <person name="Katinka M."/>
            <person name="Mock T."/>
            <person name="Valentin K."/>
            <person name="Verret F."/>
            <person name="Berges J.A."/>
            <person name="Brownlee C."/>
            <person name="Cadoret J.P."/>
            <person name="Chiovitti A."/>
            <person name="Choi C.J."/>
            <person name="Coesel S."/>
            <person name="De Martino A."/>
            <person name="Detter J.C."/>
            <person name="Durkin C."/>
            <person name="Falciatore A."/>
            <person name="Fournet J."/>
            <person name="Haruta M."/>
            <person name="Huysman M.J."/>
            <person name="Jenkins B.D."/>
            <person name="Jiroutova K."/>
            <person name="Jorgensen R.E."/>
            <person name="Joubert Y."/>
            <person name="Kaplan A."/>
            <person name="Kroger N."/>
            <person name="Kroth P.G."/>
            <person name="La Roche J."/>
            <person name="Lindquist E."/>
            <person name="Lommer M."/>
            <person name="Martin-Jezequel V."/>
            <person name="Lopez P.J."/>
            <person name="Lucas S."/>
            <person name="Mangogna M."/>
            <person name="McGinnis K."/>
            <person name="Medlin L.K."/>
            <person name="Montsant A."/>
            <person name="Oudot-Le Secq M.P."/>
            <person name="Napoli C."/>
            <person name="Obornik M."/>
            <person name="Parker M.S."/>
            <person name="Petit J.L."/>
            <person name="Porcel B.M."/>
            <person name="Poulsen N."/>
            <person name="Robison M."/>
            <person name="Rychlewski L."/>
            <person name="Rynearson T.A."/>
            <person name="Schmutz J."/>
            <person name="Shapiro H."/>
            <person name="Siaut M."/>
            <person name="Stanley M."/>
            <person name="Sussman M.R."/>
            <person name="Taylor A.R."/>
            <person name="Vardi A."/>
            <person name="von Dassow P."/>
            <person name="Vyverman W."/>
            <person name="Willis A."/>
            <person name="Wyrwicz L.S."/>
            <person name="Rokhsar D.S."/>
            <person name="Weissenbach J."/>
            <person name="Armbrust E.V."/>
            <person name="Green B.R."/>
            <person name="Van de Peer Y."/>
            <person name="Grigoriev I.V."/>
        </authorList>
    </citation>
    <scope>NUCLEOTIDE SEQUENCE [LARGE SCALE GENOMIC DNA]</scope>
    <source>
        <strain evidence="3 4">CCMP1335</strain>
    </source>
</reference>
<feature type="transmembrane region" description="Helical" evidence="1">
    <location>
        <begin position="77"/>
        <end position="100"/>
    </location>
</feature>
<dbReference type="KEGG" id="tps:THAPSDRAFT_21255"/>
<name>B8BU86_THAPS</name>
<keyword evidence="4" id="KW-1185">Reference proteome</keyword>
<evidence type="ECO:0000313" key="4">
    <source>
        <dbReference type="Proteomes" id="UP000001449"/>
    </source>
</evidence>
<dbReference type="PANTHER" id="PTHR15629:SF2">
    <property type="entry name" value="SH3 DOMAIN-CONTAINING YSC84-LIKE PROTEIN 1"/>
    <property type="match status" value="1"/>
</dbReference>
<protein>
    <recommendedName>
        <fullName evidence="2">Ysc84 actin-binding domain-containing protein</fullName>
    </recommendedName>
</protein>
<organism evidence="3 4">
    <name type="scientific">Thalassiosira pseudonana</name>
    <name type="common">Marine diatom</name>
    <name type="synonym">Cyclotella nana</name>
    <dbReference type="NCBI Taxonomy" id="35128"/>
    <lineage>
        <taxon>Eukaryota</taxon>
        <taxon>Sar</taxon>
        <taxon>Stramenopiles</taxon>
        <taxon>Ochrophyta</taxon>
        <taxon>Bacillariophyta</taxon>
        <taxon>Coscinodiscophyceae</taxon>
        <taxon>Thalassiosirophycidae</taxon>
        <taxon>Thalassiosirales</taxon>
        <taxon>Thalassiosiraceae</taxon>
        <taxon>Thalassiosira</taxon>
    </lineage>
</organism>
<dbReference type="InterPro" id="IPR051702">
    <property type="entry name" value="SH3_domain_YSC84-like"/>
</dbReference>
<reference evidence="3 4" key="1">
    <citation type="journal article" date="2004" name="Science">
        <title>The genome of the diatom Thalassiosira pseudonana: ecology, evolution, and metabolism.</title>
        <authorList>
            <person name="Armbrust E.V."/>
            <person name="Berges J.A."/>
            <person name="Bowler C."/>
            <person name="Green B.R."/>
            <person name="Martinez D."/>
            <person name="Putnam N.H."/>
            <person name="Zhou S."/>
            <person name="Allen A.E."/>
            <person name="Apt K.E."/>
            <person name="Bechner M."/>
            <person name="Brzezinski M.A."/>
            <person name="Chaal B.K."/>
            <person name="Chiovitti A."/>
            <person name="Davis A.K."/>
            <person name="Demarest M.S."/>
            <person name="Detter J.C."/>
            <person name="Glavina T."/>
            <person name="Goodstein D."/>
            <person name="Hadi M.Z."/>
            <person name="Hellsten U."/>
            <person name="Hildebrand M."/>
            <person name="Jenkins B.D."/>
            <person name="Jurka J."/>
            <person name="Kapitonov V.V."/>
            <person name="Kroger N."/>
            <person name="Lau W.W."/>
            <person name="Lane T.W."/>
            <person name="Larimer F.W."/>
            <person name="Lippmeier J.C."/>
            <person name="Lucas S."/>
            <person name="Medina M."/>
            <person name="Montsant A."/>
            <person name="Obornik M."/>
            <person name="Parker M.S."/>
            <person name="Palenik B."/>
            <person name="Pazour G.J."/>
            <person name="Richardson P.M."/>
            <person name="Rynearson T.A."/>
            <person name="Saito M.A."/>
            <person name="Schwartz D.C."/>
            <person name="Thamatrakoln K."/>
            <person name="Valentin K."/>
            <person name="Vardi A."/>
            <person name="Wilkerson F.P."/>
            <person name="Rokhsar D.S."/>
        </authorList>
    </citation>
    <scope>NUCLEOTIDE SEQUENCE [LARGE SCALE GENOMIC DNA]</scope>
    <source>
        <strain evidence="3 4">CCMP1335</strain>
    </source>
</reference>
<evidence type="ECO:0000256" key="1">
    <source>
        <dbReference type="SAM" id="Phobius"/>
    </source>
</evidence>
<evidence type="ECO:0000259" key="2">
    <source>
        <dbReference type="Pfam" id="PF04366"/>
    </source>
</evidence>
<keyword evidence="1" id="KW-0812">Transmembrane</keyword>
<proteinExistence type="predicted"/>
<dbReference type="HOGENOM" id="CLU_015320_4_1_1"/>
<dbReference type="RefSeq" id="XP_002287275.1">
    <property type="nucleotide sequence ID" value="XM_002287239.1"/>
</dbReference>
<dbReference type="GO" id="GO:0035091">
    <property type="term" value="F:phosphatidylinositol binding"/>
    <property type="evidence" value="ECO:0000318"/>
    <property type="project" value="GO_Central"/>
</dbReference>
<accession>B8BU86</accession>
<feature type="domain" description="Ysc84 actin-binding" evidence="2">
    <location>
        <begin position="82"/>
        <end position="207"/>
    </location>
</feature>
<evidence type="ECO:0000313" key="3">
    <source>
        <dbReference type="EMBL" id="EED94718.1"/>
    </source>
</evidence>
<sequence>MTRPDRTTMEGMIWNANHVLEQALSPDAPGVPRKMIKHCKGIILLSVVEAGFVFSGNVGTGVILAHNEDGTWSPPSALGLGGIGWGFMVGAEIKDILICVMDDITMKTLSAKNQVKFGGQVSATLGPVGREVEAGINFSSKGGGGTYSYTFSKGIFGGCSLEAAVISVRADENTRFYGKSASPSEILFEKAVSAPTEKGVEELHHKLDLLREGKVLIPTAENLENKEKLRAAAEKAGVEAKGFQKDVVEVNATEEAKKEDSTFVN</sequence>
<dbReference type="eggNOG" id="KOG1843">
    <property type="taxonomic scope" value="Eukaryota"/>
</dbReference>
<gene>
    <name evidence="3" type="ORF">THAPSDRAFT_21255</name>
</gene>
<dbReference type="CDD" id="cd11524">
    <property type="entry name" value="SYLF"/>
    <property type="match status" value="1"/>
</dbReference>
<dbReference type="Pfam" id="PF04366">
    <property type="entry name" value="Ysc84"/>
    <property type="match status" value="1"/>
</dbReference>
<dbReference type="PANTHER" id="PTHR15629">
    <property type="entry name" value="SH3YL1 PROTEIN"/>
    <property type="match status" value="1"/>
</dbReference>
<dbReference type="EMBL" id="CM000639">
    <property type="protein sequence ID" value="EED94718.1"/>
    <property type="molecule type" value="Genomic_DNA"/>
</dbReference>
<dbReference type="InParanoid" id="B8BU86"/>
<keyword evidence="1" id="KW-0472">Membrane</keyword>
<keyword evidence="1" id="KW-1133">Transmembrane helix</keyword>
<dbReference type="InterPro" id="IPR007461">
    <property type="entry name" value="Ysc84_actin-binding"/>
</dbReference>
<feature type="transmembrane region" description="Helical" evidence="1">
    <location>
        <begin position="42"/>
        <end position="65"/>
    </location>
</feature>
<dbReference type="Proteomes" id="UP000001449">
    <property type="component" value="Chromosome 2"/>
</dbReference>
<dbReference type="PaxDb" id="35128-Thaps21255"/>
<dbReference type="AlphaFoldDB" id="B8BU86"/>
<dbReference type="GeneID" id="7450243"/>